<dbReference type="CDD" id="cd01561">
    <property type="entry name" value="CBS_like"/>
    <property type="match status" value="1"/>
</dbReference>
<feature type="modified residue" description="N6-(pyridoxal phosphate)lysine" evidence="10">
    <location>
        <position position="47"/>
    </location>
</feature>
<organism evidence="12 13">
    <name type="scientific">Neocallimastix californiae</name>
    <dbReference type="NCBI Taxonomy" id="1754190"/>
    <lineage>
        <taxon>Eukaryota</taxon>
        <taxon>Fungi</taxon>
        <taxon>Fungi incertae sedis</taxon>
        <taxon>Chytridiomycota</taxon>
        <taxon>Chytridiomycota incertae sedis</taxon>
        <taxon>Neocallimastigomycetes</taxon>
        <taxon>Neocallimastigales</taxon>
        <taxon>Neocallimastigaceae</taxon>
        <taxon>Neocallimastix</taxon>
    </lineage>
</organism>
<dbReference type="NCBIfam" id="TIGR01136">
    <property type="entry name" value="cysKM"/>
    <property type="match status" value="1"/>
</dbReference>
<dbReference type="InterPro" id="IPR036052">
    <property type="entry name" value="TrpB-like_PALP_sf"/>
</dbReference>
<dbReference type="Pfam" id="PF00291">
    <property type="entry name" value="PALP"/>
    <property type="match status" value="1"/>
</dbReference>
<evidence type="ECO:0000256" key="2">
    <source>
        <dbReference type="ARBA" id="ARBA00007103"/>
    </source>
</evidence>
<dbReference type="Gene3D" id="3.40.50.1100">
    <property type="match status" value="2"/>
</dbReference>
<dbReference type="EMBL" id="MCOG01000210">
    <property type="protein sequence ID" value="ORY25599.1"/>
    <property type="molecule type" value="Genomic_DNA"/>
</dbReference>
<comment type="caution">
    <text evidence="12">The sequence shown here is derived from an EMBL/GenBank/DDBJ whole genome shotgun (WGS) entry which is preliminary data.</text>
</comment>
<dbReference type="EC" id="4.4.1.9" evidence="3"/>
<dbReference type="GO" id="GO:0006535">
    <property type="term" value="P:cysteine biosynthetic process from serine"/>
    <property type="evidence" value="ECO:0007669"/>
    <property type="project" value="InterPro"/>
</dbReference>
<dbReference type="PANTHER" id="PTHR10314">
    <property type="entry name" value="CYSTATHIONINE BETA-SYNTHASE"/>
    <property type="match status" value="1"/>
</dbReference>
<evidence type="ECO:0000256" key="1">
    <source>
        <dbReference type="ARBA" id="ARBA00001933"/>
    </source>
</evidence>
<accession>A0A1Y2ASQ4</accession>
<feature type="domain" description="Tryptophan synthase beta chain-like PALP" evidence="11">
    <location>
        <begin position="13"/>
        <end position="297"/>
    </location>
</feature>
<sequence>MSAEGKIYHSIIELIGNTPLLQIHNIDTGKARVLVKIESFNPLSSIKDRAGFAMIEDAERRGILKEGSVIIEPTSGNTGIALAYIGHVKGYKVIIVMPETMSEERKKLMKALGAELVLTPGNLGMKGSIEKAVELSKQYPSSFIPQQFENPANAEYHYKTTGPEIWKDTNGTVDYVVAGVGTGGTICGISKYIKEQKPSFKAVAVEPFESAIISGEKPGPHLIQGIGANFIPKLYDPSVIDEVMKIKGRVAGETARLLVAKEGVFAGISSGANLAAALELAKRPENEGKTIVAILPDTGDRYLSTWVYNGEN</sequence>
<protein>
    <recommendedName>
        <fullName evidence="3">L-3-cyanoalanine synthase</fullName>
        <ecNumber evidence="3">4.4.1.9</ecNumber>
    </recommendedName>
</protein>
<dbReference type="STRING" id="1754190.A0A1Y2ASQ4"/>
<dbReference type="SUPFAM" id="SSF53686">
    <property type="entry name" value="Tryptophan synthase beta subunit-like PLP-dependent enzymes"/>
    <property type="match status" value="1"/>
</dbReference>
<comment type="cofactor">
    <cofactor evidence="1 9">
        <name>pyridoxal 5'-phosphate</name>
        <dbReference type="ChEBI" id="CHEBI:597326"/>
    </cofactor>
</comment>
<dbReference type="NCBIfam" id="TIGR01139">
    <property type="entry name" value="cysK"/>
    <property type="match status" value="1"/>
</dbReference>
<dbReference type="InterPro" id="IPR005859">
    <property type="entry name" value="CysK"/>
</dbReference>
<evidence type="ECO:0000256" key="7">
    <source>
        <dbReference type="ARBA" id="ARBA00023192"/>
    </source>
</evidence>
<evidence type="ECO:0000313" key="13">
    <source>
        <dbReference type="Proteomes" id="UP000193920"/>
    </source>
</evidence>
<keyword evidence="13" id="KW-1185">Reference proteome</keyword>
<evidence type="ECO:0000256" key="10">
    <source>
        <dbReference type="PIRSR" id="PIRSR605856-51"/>
    </source>
</evidence>
<proteinExistence type="inferred from homology"/>
<comment type="catalytic activity">
    <reaction evidence="8">
        <text>hydrogen cyanide + L-cysteine = 3-cyano-L-alanine + hydrogen sulfide + H(+)</text>
        <dbReference type="Rhea" id="RHEA:17821"/>
        <dbReference type="ChEBI" id="CHEBI:15378"/>
        <dbReference type="ChEBI" id="CHEBI:18407"/>
        <dbReference type="ChEBI" id="CHEBI:29919"/>
        <dbReference type="ChEBI" id="CHEBI:35235"/>
        <dbReference type="ChEBI" id="CHEBI:77860"/>
        <dbReference type="EC" id="4.4.1.9"/>
    </reaction>
</comment>
<keyword evidence="5" id="KW-0808">Transferase</keyword>
<dbReference type="FunFam" id="3.40.50.1100:FF:000006">
    <property type="entry name" value="Cysteine synthase"/>
    <property type="match status" value="1"/>
</dbReference>
<dbReference type="Proteomes" id="UP000193920">
    <property type="component" value="Unassembled WGS sequence"/>
</dbReference>
<keyword evidence="4" id="KW-0028">Amino-acid biosynthesis</keyword>
<dbReference type="FunFam" id="3.40.50.1100:FF:000002">
    <property type="entry name" value="Cysteine synthase"/>
    <property type="match status" value="1"/>
</dbReference>
<dbReference type="InterPro" id="IPR005856">
    <property type="entry name" value="Cys_synth"/>
</dbReference>
<dbReference type="InterPro" id="IPR001926">
    <property type="entry name" value="TrpB-like_PALP"/>
</dbReference>
<keyword evidence="7" id="KW-0198">Cysteine biosynthesis</keyword>
<evidence type="ECO:0000256" key="4">
    <source>
        <dbReference type="ARBA" id="ARBA00022605"/>
    </source>
</evidence>
<dbReference type="AlphaFoldDB" id="A0A1Y2ASQ4"/>
<dbReference type="OrthoDB" id="10259545at2759"/>
<comment type="similarity">
    <text evidence="2">Belongs to the cysteine synthase/cystathionine beta-synthase family.</text>
</comment>
<feature type="binding site" evidence="9">
    <location>
        <position position="269"/>
    </location>
    <ligand>
        <name>pyridoxal 5'-phosphate</name>
        <dbReference type="ChEBI" id="CHEBI:597326"/>
    </ligand>
</feature>
<dbReference type="GO" id="GO:0050017">
    <property type="term" value="F:L-3-cyanoalanine synthase activity"/>
    <property type="evidence" value="ECO:0007669"/>
    <property type="project" value="UniProtKB-EC"/>
</dbReference>
<feature type="binding site" evidence="9">
    <location>
        <begin position="181"/>
        <end position="185"/>
    </location>
    <ligand>
        <name>pyridoxal 5'-phosphate</name>
        <dbReference type="ChEBI" id="CHEBI:597326"/>
    </ligand>
</feature>
<evidence type="ECO:0000256" key="9">
    <source>
        <dbReference type="PIRSR" id="PIRSR605856-50"/>
    </source>
</evidence>
<dbReference type="GO" id="GO:0004124">
    <property type="term" value="F:cysteine synthase activity"/>
    <property type="evidence" value="ECO:0007669"/>
    <property type="project" value="InterPro"/>
</dbReference>
<gene>
    <name evidence="12" type="ORF">LY90DRAFT_524280</name>
</gene>
<evidence type="ECO:0000256" key="3">
    <source>
        <dbReference type="ARBA" id="ARBA00012077"/>
    </source>
</evidence>
<evidence type="ECO:0000256" key="5">
    <source>
        <dbReference type="ARBA" id="ARBA00022679"/>
    </source>
</evidence>
<reference evidence="12 13" key="1">
    <citation type="submission" date="2016-08" db="EMBL/GenBank/DDBJ databases">
        <title>A Parts List for Fungal Cellulosomes Revealed by Comparative Genomics.</title>
        <authorList>
            <consortium name="DOE Joint Genome Institute"/>
            <person name="Haitjema C.H."/>
            <person name="Gilmore S.P."/>
            <person name="Henske J.K."/>
            <person name="Solomon K.V."/>
            <person name="De Groot R."/>
            <person name="Kuo A."/>
            <person name="Mondo S.J."/>
            <person name="Salamov A.A."/>
            <person name="Labutti K."/>
            <person name="Zhao Z."/>
            <person name="Chiniquy J."/>
            <person name="Barry K."/>
            <person name="Brewer H.M."/>
            <person name="Purvine S.O."/>
            <person name="Wright A.T."/>
            <person name="Boxma B."/>
            <person name="Van Alen T."/>
            <person name="Hackstein J.H."/>
            <person name="Baker S.E."/>
            <person name="Grigoriev I.V."/>
            <person name="O'Malley M.A."/>
        </authorList>
    </citation>
    <scope>NUCLEOTIDE SEQUENCE [LARGE SCALE GENOMIC DNA]</scope>
    <source>
        <strain evidence="12 13">G1</strain>
    </source>
</reference>
<dbReference type="InterPro" id="IPR050214">
    <property type="entry name" value="Cys_Synth/Cystath_Beta-Synth"/>
</dbReference>
<evidence type="ECO:0000256" key="6">
    <source>
        <dbReference type="ARBA" id="ARBA00022898"/>
    </source>
</evidence>
<keyword evidence="6 9" id="KW-0663">Pyridoxal phosphate</keyword>
<feature type="binding site" evidence="9">
    <location>
        <position position="77"/>
    </location>
    <ligand>
        <name>pyridoxal 5'-phosphate</name>
        <dbReference type="ChEBI" id="CHEBI:597326"/>
    </ligand>
</feature>
<evidence type="ECO:0000259" key="11">
    <source>
        <dbReference type="Pfam" id="PF00291"/>
    </source>
</evidence>
<name>A0A1Y2ASQ4_9FUNG</name>
<evidence type="ECO:0000313" key="12">
    <source>
        <dbReference type="EMBL" id="ORY25599.1"/>
    </source>
</evidence>
<evidence type="ECO:0000256" key="8">
    <source>
        <dbReference type="ARBA" id="ARBA00050896"/>
    </source>
</evidence>